<accession>A0A412EZK7</accession>
<dbReference type="RefSeq" id="WP_118398753.1">
    <property type="nucleotide sequence ID" value="NZ_QRUK01000017.1"/>
</dbReference>
<keyword evidence="1" id="KW-1133">Transmembrane helix</keyword>
<dbReference type="Proteomes" id="UP000283652">
    <property type="component" value="Unassembled WGS sequence"/>
</dbReference>
<keyword evidence="1" id="KW-0812">Transmembrane</keyword>
<gene>
    <name evidence="2" type="ORF">DWY33_09670</name>
</gene>
<evidence type="ECO:0000256" key="1">
    <source>
        <dbReference type="SAM" id="Phobius"/>
    </source>
</evidence>
<keyword evidence="1" id="KW-0472">Membrane</keyword>
<name>A0A412EZK7_9FIRM</name>
<organism evidence="2 3">
    <name type="scientific">Dorea formicigenerans</name>
    <dbReference type="NCBI Taxonomy" id="39486"/>
    <lineage>
        <taxon>Bacteria</taxon>
        <taxon>Bacillati</taxon>
        <taxon>Bacillota</taxon>
        <taxon>Clostridia</taxon>
        <taxon>Lachnospirales</taxon>
        <taxon>Lachnospiraceae</taxon>
        <taxon>Dorea</taxon>
    </lineage>
</organism>
<evidence type="ECO:0000313" key="3">
    <source>
        <dbReference type="Proteomes" id="UP000283652"/>
    </source>
</evidence>
<comment type="caution">
    <text evidence="2">The sequence shown here is derived from an EMBL/GenBank/DDBJ whole genome shotgun (WGS) entry which is preliminary data.</text>
</comment>
<evidence type="ECO:0000313" key="2">
    <source>
        <dbReference type="EMBL" id="RGR58381.1"/>
    </source>
</evidence>
<proteinExistence type="predicted"/>
<feature type="transmembrane region" description="Helical" evidence="1">
    <location>
        <begin position="6"/>
        <end position="30"/>
    </location>
</feature>
<dbReference type="EMBL" id="QRUK01000017">
    <property type="protein sequence ID" value="RGR58381.1"/>
    <property type="molecule type" value="Genomic_DNA"/>
</dbReference>
<sequence>MDWNLFWSAFGAIGSTLGSFVTAIALIIAIKQYKQPLKKGIDVDIIPVHDWSSSHPLTKLYCVSVKNKGIRTIDIRSICIEYDDIPIAIDSLQYKDKEQILLPCQLEPEKCQDFYYEAKEIMNIFARIEKEGISVKDSKFKIMARDTFGEKYVCKSKIKISELNKW</sequence>
<reference evidence="2 3" key="1">
    <citation type="submission" date="2018-08" db="EMBL/GenBank/DDBJ databases">
        <title>A genome reference for cultivated species of the human gut microbiota.</title>
        <authorList>
            <person name="Zou Y."/>
            <person name="Xue W."/>
            <person name="Luo G."/>
        </authorList>
    </citation>
    <scope>NUCLEOTIDE SEQUENCE [LARGE SCALE GENOMIC DNA]</scope>
    <source>
        <strain evidence="2 3">AF25-11</strain>
    </source>
</reference>
<protein>
    <submittedName>
        <fullName evidence="2">Uncharacterized protein</fullName>
    </submittedName>
</protein>
<dbReference type="AlphaFoldDB" id="A0A412EZK7"/>